<comment type="caution">
    <text evidence="1">The sequence shown here is derived from an EMBL/GenBank/DDBJ whole genome shotgun (WGS) entry which is preliminary data.</text>
</comment>
<keyword evidence="2" id="KW-1185">Reference proteome</keyword>
<evidence type="ECO:0000313" key="2">
    <source>
        <dbReference type="Proteomes" id="UP001151760"/>
    </source>
</evidence>
<organism evidence="1 2">
    <name type="scientific">Tanacetum coccineum</name>
    <dbReference type="NCBI Taxonomy" id="301880"/>
    <lineage>
        <taxon>Eukaryota</taxon>
        <taxon>Viridiplantae</taxon>
        <taxon>Streptophyta</taxon>
        <taxon>Embryophyta</taxon>
        <taxon>Tracheophyta</taxon>
        <taxon>Spermatophyta</taxon>
        <taxon>Magnoliopsida</taxon>
        <taxon>eudicotyledons</taxon>
        <taxon>Gunneridae</taxon>
        <taxon>Pentapetalae</taxon>
        <taxon>asterids</taxon>
        <taxon>campanulids</taxon>
        <taxon>Asterales</taxon>
        <taxon>Asteraceae</taxon>
        <taxon>Asteroideae</taxon>
        <taxon>Anthemideae</taxon>
        <taxon>Anthemidinae</taxon>
        <taxon>Tanacetum</taxon>
    </lineage>
</organism>
<sequence length="138" mass="16010">MGGSKTSDRYKRKACRKIHMGIRSVQIQSAMNNQLEGREAFPRSNWLKVNKDGWTILLKYCGYIERFQEIAKKNPISLTYGPEAIISISKNDVAKDDMGRIKEVDKRRGSKEIASIEEAYYRSKLRRHHNKGVGYWKS</sequence>
<reference evidence="1" key="2">
    <citation type="submission" date="2022-01" db="EMBL/GenBank/DDBJ databases">
        <authorList>
            <person name="Yamashiro T."/>
            <person name="Shiraishi A."/>
            <person name="Satake H."/>
            <person name="Nakayama K."/>
        </authorList>
    </citation>
    <scope>NUCLEOTIDE SEQUENCE</scope>
</reference>
<gene>
    <name evidence="1" type="ORF">Tco_1122145</name>
</gene>
<evidence type="ECO:0000313" key="1">
    <source>
        <dbReference type="EMBL" id="GJU05715.1"/>
    </source>
</evidence>
<reference evidence="1" key="1">
    <citation type="journal article" date="2022" name="Int. J. Mol. Sci.">
        <title>Draft Genome of Tanacetum Coccineum: Genomic Comparison of Closely Related Tanacetum-Family Plants.</title>
        <authorList>
            <person name="Yamashiro T."/>
            <person name="Shiraishi A."/>
            <person name="Nakayama K."/>
            <person name="Satake H."/>
        </authorList>
    </citation>
    <scope>NUCLEOTIDE SEQUENCE</scope>
</reference>
<name>A0ABQ5IZR5_9ASTR</name>
<dbReference type="Proteomes" id="UP001151760">
    <property type="component" value="Unassembled WGS sequence"/>
</dbReference>
<proteinExistence type="predicted"/>
<accession>A0ABQ5IZR5</accession>
<protein>
    <submittedName>
        <fullName evidence="1">Uncharacterized protein</fullName>
    </submittedName>
</protein>
<dbReference type="EMBL" id="BQNB010021371">
    <property type="protein sequence ID" value="GJU05715.1"/>
    <property type="molecule type" value="Genomic_DNA"/>
</dbReference>